<dbReference type="PANTHER" id="PTHR24104:SF25">
    <property type="entry name" value="PROTEIN LIN-41"/>
    <property type="match status" value="1"/>
</dbReference>
<dbReference type="RefSeq" id="WP_346187458.1">
    <property type="nucleotide sequence ID" value="NZ_BAABRL010000002.1"/>
</dbReference>
<evidence type="ECO:0008006" key="4">
    <source>
        <dbReference type="Google" id="ProtNLM"/>
    </source>
</evidence>
<name>A0ABP9UVL1_9BACT</name>
<feature type="chain" id="PRO_5047284846" description="6-bladed beta-propeller" evidence="1">
    <location>
        <begin position="23"/>
        <end position="330"/>
    </location>
</feature>
<accession>A0ABP9UVL1</accession>
<comment type="caution">
    <text evidence="2">The sequence shown here is derived from an EMBL/GenBank/DDBJ whole genome shotgun (WGS) entry which is preliminary data.</text>
</comment>
<dbReference type="Proteomes" id="UP001424741">
    <property type="component" value="Unassembled WGS sequence"/>
</dbReference>
<dbReference type="EMBL" id="BAABRL010000002">
    <property type="protein sequence ID" value="GAA5494498.1"/>
    <property type="molecule type" value="Genomic_DNA"/>
</dbReference>
<proteinExistence type="predicted"/>
<evidence type="ECO:0000256" key="1">
    <source>
        <dbReference type="SAM" id="SignalP"/>
    </source>
</evidence>
<dbReference type="PANTHER" id="PTHR24104">
    <property type="entry name" value="E3 UBIQUITIN-PROTEIN LIGASE NHLRC1-RELATED"/>
    <property type="match status" value="1"/>
</dbReference>
<dbReference type="SUPFAM" id="SSF101898">
    <property type="entry name" value="NHL repeat"/>
    <property type="match status" value="1"/>
</dbReference>
<dbReference type="Gene3D" id="2.120.10.30">
    <property type="entry name" value="TolB, C-terminal domain"/>
    <property type="match status" value="1"/>
</dbReference>
<keyword evidence="3" id="KW-1185">Reference proteome</keyword>
<dbReference type="InterPro" id="IPR011042">
    <property type="entry name" value="6-blade_b-propeller_TolB-like"/>
</dbReference>
<evidence type="ECO:0000313" key="3">
    <source>
        <dbReference type="Proteomes" id="UP001424741"/>
    </source>
</evidence>
<reference evidence="2 3" key="1">
    <citation type="submission" date="2024-02" db="EMBL/GenBank/DDBJ databases">
        <title>Rubritalea halochordaticola NBRC 107102.</title>
        <authorList>
            <person name="Ichikawa N."/>
            <person name="Katano-Makiyama Y."/>
            <person name="Hidaka K."/>
        </authorList>
    </citation>
    <scope>NUCLEOTIDE SEQUENCE [LARGE SCALE GENOMIC DNA]</scope>
    <source>
        <strain evidence="2 3">NBRC 107102</strain>
    </source>
</reference>
<keyword evidence="1" id="KW-0732">Signal</keyword>
<feature type="signal peptide" evidence="1">
    <location>
        <begin position="1"/>
        <end position="22"/>
    </location>
</feature>
<evidence type="ECO:0000313" key="2">
    <source>
        <dbReference type="EMBL" id="GAA5494498.1"/>
    </source>
</evidence>
<protein>
    <recommendedName>
        <fullName evidence="4">6-bladed beta-propeller</fullName>
    </recommendedName>
</protein>
<gene>
    <name evidence="2" type="ORF">Rhal01_00659</name>
</gene>
<sequence>MMMKKLFTVLLLGSVALSSVQAHENHGSHDSAGHTPGDLKLIGDSHGEIAVAENGEIYVSVLGGPKAGIQVYDSKGKYLRNIPGAPKDFHGFTLLKEGDKQVIYGAGLDSGVITKMDLQGKVLLQIKPDVIPDKYKKKGKTPLKLTAVSVGPQGELYVVDGYGLDFIHKFSAEGKYLKTFGGREAPYHFNNLHKIYVDMRFEPARLLCTNRAKGTLVHLSLDGKFIEIHAEKLRRPSAVAFRGEEIALAEINGRVTLLNKEGEITATLSRNDQKYRGNRAKPEEWEDGIVWSPHGICYDNEGNVLVTEYSKWGRVLKFSVPEKQKKTEED</sequence>
<organism evidence="2 3">
    <name type="scientific">Rubritalea halochordaticola</name>
    <dbReference type="NCBI Taxonomy" id="714537"/>
    <lineage>
        <taxon>Bacteria</taxon>
        <taxon>Pseudomonadati</taxon>
        <taxon>Verrucomicrobiota</taxon>
        <taxon>Verrucomicrobiia</taxon>
        <taxon>Verrucomicrobiales</taxon>
        <taxon>Rubritaleaceae</taxon>
        <taxon>Rubritalea</taxon>
    </lineage>
</organism>
<dbReference type="InterPro" id="IPR050952">
    <property type="entry name" value="TRIM-NHL_E3_ligases"/>
</dbReference>